<dbReference type="InterPro" id="IPR023763">
    <property type="entry name" value="DNA_integrity_scanning_protein"/>
</dbReference>
<evidence type="ECO:0000256" key="9">
    <source>
        <dbReference type="ARBA" id="ARBA00023204"/>
    </source>
</evidence>
<evidence type="ECO:0000256" key="10">
    <source>
        <dbReference type="SAM" id="Coils"/>
    </source>
</evidence>
<dbReference type="Proteomes" id="UP000065807">
    <property type="component" value="Chromosome"/>
</dbReference>
<accession>A0A0K2SPS5</accession>
<gene>
    <name evidence="12" type="ORF">LIP_3307</name>
</gene>
<dbReference type="GO" id="GO:0004016">
    <property type="term" value="F:adenylate cyclase activity"/>
    <property type="evidence" value="ECO:0007669"/>
    <property type="project" value="TreeGrafter"/>
</dbReference>
<dbReference type="NCBIfam" id="NF010009">
    <property type="entry name" value="PRK13482.1"/>
    <property type="match status" value="1"/>
</dbReference>
<reference evidence="13" key="1">
    <citation type="submission" date="2015-07" db="EMBL/GenBank/DDBJ databases">
        <title>Complete genome sequence and phylogenetic analysis of Limnochorda pilosa.</title>
        <authorList>
            <person name="Watanabe M."/>
            <person name="Kojima H."/>
            <person name="Fukui M."/>
        </authorList>
    </citation>
    <scope>NUCLEOTIDE SEQUENCE [LARGE SCALE GENOMIC DNA]</scope>
    <source>
        <strain evidence="13">HC45</strain>
    </source>
</reference>
<dbReference type="InterPro" id="IPR003390">
    <property type="entry name" value="DNA_integrity_scan_DisA_N"/>
</dbReference>
<keyword evidence="4" id="KW-0547">Nucleotide-binding</keyword>
<dbReference type="InterPro" id="IPR000445">
    <property type="entry name" value="HhH_motif"/>
</dbReference>
<dbReference type="Gene3D" id="1.10.150.20">
    <property type="entry name" value="5' to 3' exonuclease, C-terminal subdomain"/>
    <property type="match status" value="1"/>
</dbReference>
<evidence type="ECO:0000313" key="12">
    <source>
        <dbReference type="EMBL" id="BAS29120.1"/>
    </source>
</evidence>
<proteinExistence type="inferred from homology"/>
<dbReference type="Pfam" id="PF00633">
    <property type="entry name" value="HHH"/>
    <property type="match status" value="1"/>
</dbReference>
<keyword evidence="2" id="KW-0808">Transferase</keyword>
<dbReference type="GO" id="GO:0006281">
    <property type="term" value="P:DNA repair"/>
    <property type="evidence" value="ECO:0007669"/>
    <property type="project" value="UniProtKB-KW"/>
</dbReference>
<dbReference type="Pfam" id="PF10635">
    <property type="entry name" value="DisA-linker"/>
    <property type="match status" value="1"/>
</dbReference>
<keyword evidence="6" id="KW-0067">ATP-binding</keyword>
<evidence type="ECO:0000256" key="2">
    <source>
        <dbReference type="ARBA" id="ARBA00022679"/>
    </source>
</evidence>
<evidence type="ECO:0000313" key="13">
    <source>
        <dbReference type="Proteomes" id="UP000065807"/>
    </source>
</evidence>
<dbReference type="PANTHER" id="PTHR34185">
    <property type="entry name" value="DIADENYLATE CYCLASE"/>
    <property type="match status" value="1"/>
</dbReference>
<protein>
    <submittedName>
        <fullName evidence="12">DNA integrity scanning protein DisA</fullName>
    </submittedName>
</protein>
<keyword evidence="10" id="KW-0175">Coiled coil</keyword>
<dbReference type="SUPFAM" id="SSF143597">
    <property type="entry name" value="YojJ-like"/>
    <property type="match status" value="1"/>
</dbReference>
<dbReference type="HAMAP" id="MF_01438">
    <property type="entry name" value="DisA"/>
    <property type="match status" value="1"/>
</dbReference>
<dbReference type="GO" id="GO:0140097">
    <property type="term" value="F:catalytic activity, acting on DNA"/>
    <property type="evidence" value="ECO:0007669"/>
    <property type="project" value="UniProtKB-ARBA"/>
</dbReference>
<dbReference type="Pfam" id="PF02457">
    <property type="entry name" value="DAC"/>
    <property type="match status" value="1"/>
</dbReference>
<evidence type="ECO:0000256" key="8">
    <source>
        <dbReference type="ARBA" id="ARBA00023125"/>
    </source>
</evidence>
<keyword evidence="7" id="KW-0460">Magnesium</keyword>
<dbReference type="GO" id="GO:0003677">
    <property type="term" value="F:DNA binding"/>
    <property type="evidence" value="ECO:0007669"/>
    <property type="project" value="UniProtKB-KW"/>
</dbReference>
<dbReference type="AlphaFoldDB" id="A0A0K2SPS5"/>
<feature type="coiled-coil region" evidence="10">
    <location>
        <begin position="155"/>
        <end position="182"/>
    </location>
</feature>
<organism evidence="12 13">
    <name type="scientific">Limnochorda pilosa</name>
    <dbReference type="NCBI Taxonomy" id="1555112"/>
    <lineage>
        <taxon>Bacteria</taxon>
        <taxon>Bacillati</taxon>
        <taxon>Bacillota</taxon>
        <taxon>Limnochordia</taxon>
        <taxon>Limnochordales</taxon>
        <taxon>Limnochordaceae</taxon>
        <taxon>Limnochorda</taxon>
    </lineage>
</organism>
<keyword evidence="3" id="KW-0548">Nucleotidyltransferase</keyword>
<comment type="catalytic activity">
    <reaction evidence="1">
        <text>2 ATP = 3',3'-c-di-AMP + 2 diphosphate</text>
        <dbReference type="Rhea" id="RHEA:35655"/>
        <dbReference type="ChEBI" id="CHEBI:30616"/>
        <dbReference type="ChEBI" id="CHEBI:33019"/>
        <dbReference type="ChEBI" id="CHEBI:71500"/>
        <dbReference type="EC" id="2.7.7.85"/>
    </reaction>
</comment>
<keyword evidence="13" id="KW-1185">Reference proteome</keyword>
<dbReference type="InterPro" id="IPR050338">
    <property type="entry name" value="DisA"/>
</dbReference>
<dbReference type="SUPFAM" id="SSF47781">
    <property type="entry name" value="RuvA domain 2-like"/>
    <property type="match status" value="1"/>
</dbReference>
<reference evidence="13" key="2">
    <citation type="journal article" date="2016" name="Int. J. Syst. Evol. Microbiol.">
        <title>Complete genome sequence and cell structure of Limnochorda pilosa, a Gram-negative spore-former within the phylum Firmicutes.</title>
        <authorList>
            <person name="Watanabe M."/>
            <person name="Kojima H."/>
            <person name="Fukui M."/>
        </authorList>
    </citation>
    <scope>NUCLEOTIDE SEQUENCE [LARGE SCALE GENOMIC DNA]</scope>
    <source>
        <strain evidence="13">HC45</strain>
    </source>
</reference>
<sequence length="363" mass="39922">MAADGKARGEDPLLQVLRMVAPGTELHEALEHILRARTGALLVVGDSQEVLSLVNGGFRIDAVMHPSALYELAKMDGAIVLSSDAQRILYANTQLVPDPMIPSLETGTRHRTAERVARQTGTLVIAISQRRNVITLYRGDLKYVVQDIGVLLAKANQALSTLDKYRAVLDQALNNLSAVEFEDLATLFDVTTCIQRAQMVARIGGEIERHVAELGDEGRLVRMQLEELMVDAKDEGPMIVRDYLVKTGDPEDAGKVWEALMNLDADELLDHGLMARLLGYGGTGTASLDLSVTPRGYRVVRKIPRVPMPVIENLVSVFHHLPAILNASIEELDDVEGIGEVRARAIKQGLNRLREQVLLDRHL</sequence>
<dbReference type="InterPro" id="IPR038331">
    <property type="entry name" value="DisA_sf"/>
</dbReference>
<dbReference type="GO" id="GO:0005524">
    <property type="term" value="F:ATP binding"/>
    <property type="evidence" value="ECO:0007669"/>
    <property type="project" value="UniProtKB-KW"/>
</dbReference>
<dbReference type="PANTHER" id="PTHR34185:SF3">
    <property type="entry name" value="DNA INTEGRITY SCANNING PROTEIN DISA"/>
    <property type="match status" value="1"/>
</dbReference>
<keyword evidence="5" id="KW-0227">DNA damage</keyword>
<evidence type="ECO:0000259" key="11">
    <source>
        <dbReference type="PROSITE" id="PS51794"/>
    </source>
</evidence>
<dbReference type="PROSITE" id="PS51794">
    <property type="entry name" value="DAC"/>
    <property type="match status" value="1"/>
</dbReference>
<keyword evidence="8" id="KW-0238">DNA-binding</keyword>
<dbReference type="Gene3D" id="1.20.1260.110">
    <property type="entry name" value="DNA integrity scanning linker region"/>
    <property type="match status" value="1"/>
</dbReference>
<evidence type="ECO:0000256" key="7">
    <source>
        <dbReference type="ARBA" id="ARBA00022842"/>
    </source>
</evidence>
<dbReference type="PATRIC" id="fig|1555112.3.peg.3341"/>
<dbReference type="InterPro" id="IPR010994">
    <property type="entry name" value="RuvA_2-like"/>
</dbReference>
<name>A0A0K2SPS5_LIMPI</name>
<dbReference type="InterPro" id="IPR018906">
    <property type="entry name" value="DNA_integrity_scan_DisA_link"/>
</dbReference>
<feature type="domain" description="DAC" evidence="11">
    <location>
        <begin position="10"/>
        <end position="148"/>
    </location>
</feature>
<dbReference type="Gene3D" id="3.40.1700.10">
    <property type="entry name" value="DNA integrity scanning protein, DisA, N-terminal domain"/>
    <property type="match status" value="1"/>
</dbReference>
<evidence type="ECO:0000256" key="4">
    <source>
        <dbReference type="ARBA" id="ARBA00022741"/>
    </source>
</evidence>
<dbReference type="GO" id="GO:0016787">
    <property type="term" value="F:hydrolase activity"/>
    <property type="evidence" value="ECO:0007669"/>
    <property type="project" value="UniProtKB-ARBA"/>
</dbReference>
<evidence type="ECO:0000256" key="5">
    <source>
        <dbReference type="ARBA" id="ARBA00022763"/>
    </source>
</evidence>
<dbReference type="KEGG" id="lpil:LIP_3307"/>
<evidence type="ECO:0000256" key="1">
    <source>
        <dbReference type="ARBA" id="ARBA00000877"/>
    </source>
</evidence>
<dbReference type="EMBL" id="AP014924">
    <property type="protein sequence ID" value="BAS29120.1"/>
    <property type="molecule type" value="Genomic_DNA"/>
</dbReference>
<dbReference type="STRING" id="1555112.LIP_3307"/>
<evidence type="ECO:0000256" key="6">
    <source>
        <dbReference type="ARBA" id="ARBA00022840"/>
    </source>
</evidence>
<dbReference type="GO" id="GO:0106408">
    <property type="term" value="F:diadenylate cyclase activity"/>
    <property type="evidence" value="ECO:0007669"/>
    <property type="project" value="UniProtKB-EC"/>
</dbReference>
<evidence type="ECO:0000256" key="3">
    <source>
        <dbReference type="ARBA" id="ARBA00022695"/>
    </source>
</evidence>
<keyword evidence="9" id="KW-0234">DNA repair</keyword>
<dbReference type="InterPro" id="IPR036888">
    <property type="entry name" value="DNA_integrity_DisA_N_sf"/>
</dbReference>